<accession>B2A2Q8</accession>
<dbReference type="InParanoid" id="B2A2Q8"/>
<gene>
    <name evidence="3" type="ordered locus">Nther_2724</name>
</gene>
<evidence type="ECO:0000313" key="3">
    <source>
        <dbReference type="EMBL" id="ACB86276.1"/>
    </source>
</evidence>
<dbReference type="HOGENOM" id="CLU_2684057_0_0_9"/>
<keyword evidence="2" id="KW-0472">Membrane</keyword>
<dbReference type="AlphaFoldDB" id="B2A2Q8"/>
<dbReference type="Proteomes" id="UP000001683">
    <property type="component" value="Chromosome"/>
</dbReference>
<keyword evidence="4" id="KW-1185">Reference proteome</keyword>
<feature type="region of interest" description="Disordered" evidence="1">
    <location>
        <begin position="52"/>
        <end position="74"/>
    </location>
</feature>
<keyword evidence="2" id="KW-0812">Transmembrane</keyword>
<protein>
    <submittedName>
        <fullName evidence="3">Uncharacterized protein</fullName>
    </submittedName>
</protein>
<proteinExistence type="predicted"/>
<feature type="transmembrane region" description="Helical" evidence="2">
    <location>
        <begin position="6"/>
        <end position="39"/>
    </location>
</feature>
<evidence type="ECO:0000256" key="2">
    <source>
        <dbReference type="SAM" id="Phobius"/>
    </source>
</evidence>
<feature type="compositionally biased region" description="Acidic residues" evidence="1">
    <location>
        <begin position="65"/>
        <end position="74"/>
    </location>
</feature>
<reference evidence="3 4" key="2">
    <citation type="journal article" date="2011" name="J. Bacteriol.">
        <title>Complete genome sequence of the anaerobic, halophilic alkalithermophile Natranaerobius thermophilus JW/NM-WN-LF.</title>
        <authorList>
            <person name="Zhao B."/>
            <person name="Mesbah N.M."/>
            <person name="Dalin E."/>
            <person name="Goodwin L."/>
            <person name="Nolan M."/>
            <person name="Pitluck S."/>
            <person name="Chertkov O."/>
            <person name="Brettin T.S."/>
            <person name="Han J."/>
            <person name="Larimer F.W."/>
            <person name="Land M.L."/>
            <person name="Hauser L."/>
            <person name="Kyrpides N."/>
            <person name="Wiegel J."/>
        </authorList>
    </citation>
    <scope>NUCLEOTIDE SEQUENCE [LARGE SCALE GENOMIC DNA]</scope>
    <source>
        <strain evidence="4">ATCC BAA-1301 / DSM 18059 / JW/NM-WN-LF</strain>
    </source>
</reference>
<dbReference type="KEGG" id="nth:Nther_2724"/>
<evidence type="ECO:0000313" key="4">
    <source>
        <dbReference type="Proteomes" id="UP000001683"/>
    </source>
</evidence>
<name>B2A2Q8_NATTJ</name>
<reference evidence="3 4" key="1">
    <citation type="submission" date="2008-04" db="EMBL/GenBank/DDBJ databases">
        <title>Complete sequence of chromosome of Natranaerobius thermophilus JW/NM-WN-LF.</title>
        <authorList>
            <consortium name="US DOE Joint Genome Institute"/>
            <person name="Copeland A."/>
            <person name="Lucas S."/>
            <person name="Lapidus A."/>
            <person name="Glavina del Rio T."/>
            <person name="Dalin E."/>
            <person name="Tice H."/>
            <person name="Bruce D."/>
            <person name="Goodwin L."/>
            <person name="Pitluck S."/>
            <person name="Chertkov O."/>
            <person name="Brettin T."/>
            <person name="Detter J.C."/>
            <person name="Han C."/>
            <person name="Kuske C.R."/>
            <person name="Schmutz J."/>
            <person name="Larimer F."/>
            <person name="Land M."/>
            <person name="Hauser L."/>
            <person name="Kyrpides N."/>
            <person name="Lykidis A."/>
            <person name="Mesbah N.M."/>
            <person name="Wiegel J."/>
        </authorList>
    </citation>
    <scope>NUCLEOTIDE SEQUENCE [LARGE SCALE GENOMIC DNA]</scope>
    <source>
        <strain evidence="4">ATCC BAA-1301 / DSM 18059 / JW/NM-WN-LF</strain>
    </source>
</reference>
<evidence type="ECO:0000256" key="1">
    <source>
        <dbReference type="SAM" id="MobiDB-lite"/>
    </source>
</evidence>
<organism evidence="3 4">
    <name type="scientific">Natranaerobius thermophilus (strain ATCC BAA-1301 / DSM 18059 / JW/NM-WN-LF)</name>
    <dbReference type="NCBI Taxonomy" id="457570"/>
    <lineage>
        <taxon>Bacteria</taxon>
        <taxon>Bacillati</taxon>
        <taxon>Bacillota</taxon>
        <taxon>Clostridia</taxon>
        <taxon>Natranaerobiales</taxon>
        <taxon>Natranaerobiaceae</taxon>
        <taxon>Natranaerobius</taxon>
    </lineage>
</organism>
<sequence>MKPVLYIVSGIFAVFAITYFVRANYSLAITLAIMTILLLRFTKSRYVIEAENQQRGQNSSQISKEDDEEGKEGE</sequence>
<dbReference type="EMBL" id="CP001034">
    <property type="protein sequence ID" value="ACB86276.1"/>
    <property type="molecule type" value="Genomic_DNA"/>
</dbReference>
<dbReference type="RefSeq" id="WP_012449112.1">
    <property type="nucleotide sequence ID" value="NC_010718.1"/>
</dbReference>
<keyword evidence="2" id="KW-1133">Transmembrane helix</keyword>
<feature type="compositionally biased region" description="Polar residues" evidence="1">
    <location>
        <begin position="52"/>
        <end position="62"/>
    </location>
</feature>